<dbReference type="SMART" id="SM00382">
    <property type="entry name" value="AAA"/>
    <property type="match status" value="2"/>
</dbReference>
<dbReference type="PANTHER" id="PTHR19211">
    <property type="entry name" value="ATP-BINDING TRANSPORT PROTEIN-RELATED"/>
    <property type="match status" value="1"/>
</dbReference>
<accession>A0A1E2UN63</accession>
<evidence type="ECO:0000256" key="4">
    <source>
        <dbReference type="ARBA" id="ARBA00061571"/>
    </source>
</evidence>
<gene>
    <name evidence="9" type="ORF">A3196_04740</name>
</gene>
<proteinExistence type="inferred from homology"/>
<feature type="coiled-coil region" evidence="6">
    <location>
        <begin position="557"/>
        <end position="619"/>
    </location>
</feature>
<feature type="compositionally biased region" description="Basic and acidic residues" evidence="7">
    <location>
        <begin position="540"/>
        <end position="555"/>
    </location>
</feature>
<dbReference type="FunFam" id="3.40.50.300:FF:000011">
    <property type="entry name" value="Putative ABC transporter ATP-binding component"/>
    <property type="match status" value="1"/>
</dbReference>
<dbReference type="InterPro" id="IPR003593">
    <property type="entry name" value="AAA+_ATPase"/>
</dbReference>
<dbReference type="InterPro" id="IPR050611">
    <property type="entry name" value="ABCF"/>
</dbReference>
<evidence type="ECO:0000256" key="1">
    <source>
        <dbReference type="ARBA" id="ARBA00022737"/>
    </source>
</evidence>
<evidence type="ECO:0000256" key="2">
    <source>
        <dbReference type="ARBA" id="ARBA00022741"/>
    </source>
</evidence>
<dbReference type="InterPro" id="IPR003439">
    <property type="entry name" value="ABC_transporter-like_ATP-bd"/>
</dbReference>
<keyword evidence="1" id="KW-0677">Repeat</keyword>
<sequence length="636" mass="71479">MLRFNQLAIRRGSKLLFEGADFILHAGWKVGVTGGNGTGKSTLFSLIIGDLQADHGDLSQPPGLAIAHVAQETPALSRSAIDYVIDGDSEYRKLEAELNQAEADGDGVAVARLHDAMHAVDGYRANSRAGELMHGLGFSSEDFELPVSQFSGGWRIRLNLAQALMCRSDLLLLDEPTNHLDLDAVIWLESWLRNYQGTLLMISHDRDFLDQVTDHIVHLEQQKAELYNGNYSGFEQIRAARLANQQQAYEKQQREIAHIESYVNRFRAKATKARQAQSRLKALQRMVQIGPAHVDSPFHFEFAEPEKNPHPLLKLNLVAAGYADRPILDGVSLILEPGHRIGLLGPNGAGKSTLIKILAGSLKPLSGEYDQAQGLRVGYFAQHQLEQLDAQASPLLHLQRLDPAASEQALRNHLGGFGFHGDQALDPVAPFSGGEKARLVLALLVYQKPNLLLLDEPTNHLDLEMRHAVGQALQDFQGAMVIVSHDRHLLRITTDELWLVHQNRVGLFDGDLDAYPNWLASERREVNSRSQQTTSSDHSAVTRKERKRQEAEQRKRLQPLRQALGKYEDQIEQLQQKQKDIELMLGDNSLYDESRKEELKRWLAEKRDVDSKLNDCEERWLETSEQLEAVQSEEKD</sequence>
<keyword evidence="3 9" id="KW-0067">ATP-binding</keyword>
<feature type="compositionally biased region" description="Polar residues" evidence="7">
    <location>
        <begin position="528"/>
        <end position="539"/>
    </location>
</feature>
<evidence type="ECO:0000256" key="3">
    <source>
        <dbReference type="ARBA" id="ARBA00022840"/>
    </source>
</evidence>
<dbReference type="InterPro" id="IPR017871">
    <property type="entry name" value="ABC_transporter-like_CS"/>
</dbReference>
<dbReference type="GO" id="GO:0005524">
    <property type="term" value="F:ATP binding"/>
    <property type="evidence" value="ECO:0007669"/>
    <property type="project" value="UniProtKB-KW"/>
</dbReference>
<feature type="region of interest" description="Disordered" evidence="7">
    <location>
        <begin position="523"/>
        <end position="557"/>
    </location>
</feature>
<dbReference type="SUPFAM" id="SSF52540">
    <property type="entry name" value="P-loop containing nucleoside triphosphate hydrolases"/>
    <property type="match status" value="2"/>
</dbReference>
<dbReference type="Pfam" id="PF00005">
    <property type="entry name" value="ABC_tran"/>
    <property type="match status" value="2"/>
</dbReference>
<evidence type="ECO:0000256" key="7">
    <source>
        <dbReference type="SAM" id="MobiDB-lite"/>
    </source>
</evidence>
<organism evidence="9 10">
    <name type="scientific">Candidatus Thiodiazotropha endoloripes</name>
    <dbReference type="NCBI Taxonomy" id="1818881"/>
    <lineage>
        <taxon>Bacteria</taxon>
        <taxon>Pseudomonadati</taxon>
        <taxon>Pseudomonadota</taxon>
        <taxon>Gammaproteobacteria</taxon>
        <taxon>Chromatiales</taxon>
        <taxon>Sedimenticolaceae</taxon>
        <taxon>Candidatus Thiodiazotropha</taxon>
    </lineage>
</organism>
<dbReference type="Pfam" id="PF16326">
    <property type="entry name" value="ABC_tran_CTD"/>
    <property type="match status" value="1"/>
</dbReference>
<dbReference type="AlphaFoldDB" id="A0A1E2UN63"/>
<dbReference type="InterPro" id="IPR032524">
    <property type="entry name" value="ABC_tran_C"/>
</dbReference>
<evidence type="ECO:0000256" key="6">
    <source>
        <dbReference type="SAM" id="Coils"/>
    </source>
</evidence>
<dbReference type="FunFam" id="3.40.50.300:FF:002053">
    <property type="entry name" value="ABC transporter ATP-binding protein"/>
    <property type="match status" value="1"/>
</dbReference>
<evidence type="ECO:0000259" key="8">
    <source>
        <dbReference type="PROSITE" id="PS50893"/>
    </source>
</evidence>
<dbReference type="InterPro" id="IPR032781">
    <property type="entry name" value="ABC_tran_Xtn"/>
</dbReference>
<keyword evidence="10" id="KW-1185">Reference proteome</keyword>
<dbReference type="PANTHER" id="PTHR19211:SF14">
    <property type="entry name" value="ATP-BINDING CASSETTE SUB-FAMILY F MEMBER 1"/>
    <property type="match status" value="1"/>
</dbReference>
<dbReference type="GO" id="GO:0016887">
    <property type="term" value="F:ATP hydrolysis activity"/>
    <property type="evidence" value="ECO:0007669"/>
    <property type="project" value="InterPro"/>
</dbReference>
<feature type="domain" description="ABC transporter" evidence="8">
    <location>
        <begin position="2"/>
        <end position="246"/>
    </location>
</feature>
<keyword evidence="2" id="KW-0547">Nucleotide-binding</keyword>
<dbReference type="CDD" id="cd03221">
    <property type="entry name" value="ABCF_EF-3"/>
    <property type="match status" value="2"/>
</dbReference>
<dbReference type="RefSeq" id="WP_069003109.1">
    <property type="nucleotide sequence ID" value="NZ_LVJW01000006.1"/>
</dbReference>
<dbReference type="Proteomes" id="UP000094849">
    <property type="component" value="Unassembled WGS sequence"/>
</dbReference>
<comment type="caution">
    <text evidence="9">The sequence shown here is derived from an EMBL/GenBank/DDBJ whole genome shotgun (WGS) entry which is preliminary data.</text>
</comment>
<dbReference type="Gene3D" id="3.40.50.300">
    <property type="entry name" value="P-loop containing nucleotide triphosphate hydrolases"/>
    <property type="match status" value="2"/>
</dbReference>
<dbReference type="EMBL" id="LVJZ01000003">
    <property type="protein sequence ID" value="ODB96129.1"/>
    <property type="molecule type" value="Genomic_DNA"/>
</dbReference>
<dbReference type="InterPro" id="IPR027417">
    <property type="entry name" value="P-loop_NTPase"/>
</dbReference>
<dbReference type="OrthoDB" id="9762051at2"/>
<reference evidence="9 10" key="1">
    <citation type="submission" date="2016-03" db="EMBL/GenBank/DDBJ databases">
        <title>Chemosynthetic sulphur-oxidizing symbionts of marine invertebrate animals are capable of nitrogen fixation.</title>
        <authorList>
            <person name="Petersen J.M."/>
            <person name="Kemper A."/>
            <person name="Gruber-Vodicka H."/>
            <person name="Cardini U."/>
            <person name="Geest Mvander."/>
            <person name="Kleiner M."/>
            <person name="Bulgheresi S."/>
            <person name="Fussmann M."/>
            <person name="Herbold C."/>
            <person name="Seah B.K.B."/>
            <person name="Antony C.Paul."/>
            <person name="Liu D."/>
            <person name="Belitz A."/>
            <person name="Weber M."/>
        </authorList>
    </citation>
    <scope>NUCLEOTIDE SEQUENCE [LARGE SCALE GENOMIC DNA]</scope>
    <source>
        <strain evidence="9">G_D</strain>
    </source>
</reference>
<dbReference type="STRING" id="1818881.A3196_04740"/>
<evidence type="ECO:0000313" key="10">
    <source>
        <dbReference type="Proteomes" id="UP000094849"/>
    </source>
</evidence>
<name>A0A1E2UN63_9GAMM</name>
<evidence type="ECO:0000313" key="9">
    <source>
        <dbReference type="EMBL" id="ODB96129.1"/>
    </source>
</evidence>
<comment type="similarity">
    <text evidence="4">Belongs to the ABC transporter superfamily. ABCF family. YheS subfamily.</text>
</comment>
<dbReference type="Pfam" id="PF12848">
    <property type="entry name" value="ABC_tran_Xtn"/>
    <property type="match status" value="1"/>
</dbReference>
<protein>
    <recommendedName>
        <fullName evidence="5">Probable ATP-binding protein YheS</fullName>
    </recommendedName>
</protein>
<feature type="domain" description="ABC transporter" evidence="8">
    <location>
        <begin position="313"/>
        <end position="528"/>
    </location>
</feature>
<evidence type="ECO:0000256" key="5">
    <source>
        <dbReference type="ARBA" id="ARBA00069073"/>
    </source>
</evidence>
<dbReference type="PROSITE" id="PS00211">
    <property type="entry name" value="ABC_TRANSPORTER_1"/>
    <property type="match status" value="1"/>
</dbReference>
<keyword evidence="6" id="KW-0175">Coiled coil</keyword>
<dbReference type="PROSITE" id="PS50893">
    <property type="entry name" value="ABC_TRANSPORTER_2"/>
    <property type="match status" value="2"/>
</dbReference>